<sequence>MAICDDNETYARQMAETAGAVLKNIFAQSQTLTFFSAKALFQALKAQEIDILLLDIELKDASGIDVAKVLTSHFPSLQIIYITAHVEFAKEICMTKFQSFIVKPVSEEQLRFTLKNAVQEILKARTSCIYILHAGTIKTVNTNEIFYCESQKRMVYFYTLSGRECAYMKISELQEKLPENFCRVHKSYIVNFDYVAHLSAKEIHLENGVCVPIPQKKYTQIRSSYLEYLSNSRSRKNAQFSDFE</sequence>
<dbReference type="AlphaFoldDB" id="A0A9D1MUN0"/>
<dbReference type="Proteomes" id="UP000824125">
    <property type="component" value="Unassembled WGS sequence"/>
</dbReference>
<dbReference type="PROSITE" id="PS50110">
    <property type="entry name" value="RESPONSE_REGULATORY"/>
    <property type="match status" value="1"/>
</dbReference>
<gene>
    <name evidence="6" type="ORF">IAD23_03055</name>
</gene>
<dbReference type="GO" id="GO:0003677">
    <property type="term" value="F:DNA binding"/>
    <property type="evidence" value="ECO:0007669"/>
    <property type="project" value="InterPro"/>
</dbReference>
<proteinExistence type="predicted"/>
<evidence type="ECO:0000259" key="4">
    <source>
        <dbReference type="PROSITE" id="PS50110"/>
    </source>
</evidence>
<name>A0A9D1MUN0_9FIRM</name>
<dbReference type="Gene3D" id="2.40.50.1020">
    <property type="entry name" value="LytTr DNA-binding domain"/>
    <property type="match status" value="1"/>
</dbReference>
<evidence type="ECO:0000313" key="6">
    <source>
        <dbReference type="EMBL" id="HIU68922.1"/>
    </source>
</evidence>
<comment type="function">
    <text evidence="2">May play the central regulatory role in sporulation. It may be an element of the effector pathway responsible for the activation of sporulation genes in response to nutritional stress. Spo0A may act in concert with spo0H (a sigma factor) to control the expression of some genes that are critical to the sporulation process.</text>
</comment>
<dbReference type="InterPro" id="IPR046947">
    <property type="entry name" value="LytR-like"/>
</dbReference>
<reference evidence="6" key="1">
    <citation type="submission" date="2020-10" db="EMBL/GenBank/DDBJ databases">
        <authorList>
            <person name="Gilroy R."/>
        </authorList>
    </citation>
    <scope>NUCLEOTIDE SEQUENCE</scope>
    <source>
        <strain evidence="6">CHK176-6737</strain>
    </source>
</reference>
<dbReference type="SUPFAM" id="SSF52172">
    <property type="entry name" value="CheY-like"/>
    <property type="match status" value="1"/>
</dbReference>
<dbReference type="PROSITE" id="PS50930">
    <property type="entry name" value="HTH_LYTTR"/>
    <property type="match status" value="1"/>
</dbReference>
<dbReference type="SMART" id="SM00850">
    <property type="entry name" value="LytTR"/>
    <property type="match status" value="1"/>
</dbReference>
<dbReference type="InterPro" id="IPR011006">
    <property type="entry name" value="CheY-like_superfamily"/>
</dbReference>
<evidence type="ECO:0000313" key="7">
    <source>
        <dbReference type="Proteomes" id="UP000824125"/>
    </source>
</evidence>
<reference evidence="6" key="2">
    <citation type="journal article" date="2021" name="PeerJ">
        <title>Extensive microbial diversity within the chicken gut microbiome revealed by metagenomics and culture.</title>
        <authorList>
            <person name="Gilroy R."/>
            <person name="Ravi A."/>
            <person name="Getino M."/>
            <person name="Pursley I."/>
            <person name="Horton D.L."/>
            <person name="Alikhan N.F."/>
            <person name="Baker D."/>
            <person name="Gharbi K."/>
            <person name="Hall N."/>
            <person name="Watson M."/>
            <person name="Adriaenssens E.M."/>
            <person name="Foster-Nyarko E."/>
            <person name="Jarju S."/>
            <person name="Secka A."/>
            <person name="Antonio M."/>
            <person name="Oren A."/>
            <person name="Chaudhuri R.R."/>
            <person name="La Ragione R."/>
            <person name="Hildebrand F."/>
            <person name="Pallen M.J."/>
        </authorList>
    </citation>
    <scope>NUCLEOTIDE SEQUENCE</scope>
    <source>
        <strain evidence="6">CHK176-6737</strain>
    </source>
</reference>
<evidence type="ECO:0000259" key="5">
    <source>
        <dbReference type="PROSITE" id="PS50930"/>
    </source>
</evidence>
<accession>A0A9D1MUN0</accession>
<protein>
    <recommendedName>
        <fullName evidence="1">Stage 0 sporulation protein A homolog</fullName>
    </recommendedName>
</protein>
<dbReference type="SMART" id="SM00448">
    <property type="entry name" value="REC"/>
    <property type="match status" value="1"/>
</dbReference>
<dbReference type="PANTHER" id="PTHR37299:SF1">
    <property type="entry name" value="STAGE 0 SPORULATION PROTEIN A HOMOLOG"/>
    <property type="match status" value="1"/>
</dbReference>
<comment type="caution">
    <text evidence="6">The sequence shown here is derived from an EMBL/GenBank/DDBJ whole genome shotgun (WGS) entry which is preliminary data.</text>
</comment>
<dbReference type="InterPro" id="IPR007492">
    <property type="entry name" value="LytTR_DNA-bd_dom"/>
</dbReference>
<dbReference type="Pfam" id="PF04397">
    <property type="entry name" value="LytTR"/>
    <property type="match status" value="1"/>
</dbReference>
<organism evidence="6 7">
    <name type="scientific">Candidatus Scybalenecus merdavium</name>
    <dbReference type="NCBI Taxonomy" id="2840939"/>
    <lineage>
        <taxon>Bacteria</taxon>
        <taxon>Bacillati</taxon>
        <taxon>Bacillota</taxon>
        <taxon>Clostridia</taxon>
        <taxon>Eubacteriales</taxon>
        <taxon>Oscillospiraceae</taxon>
        <taxon>Oscillospiraceae incertae sedis</taxon>
        <taxon>Candidatus Scybalenecus</taxon>
    </lineage>
</organism>
<keyword evidence="3" id="KW-0597">Phosphoprotein</keyword>
<dbReference type="EMBL" id="DVNM01000015">
    <property type="protein sequence ID" value="HIU68922.1"/>
    <property type="molecule type" value="Genomic_DNA"/>
</dbReference>
<feature type="domain" description="Response regulatory" evidence="4">
    <location>
        <begin position="1"/>
        <end position="118"/>
    </location>
</feature>
<dbReference type="GO" id="GO:0000156">
    <property type="term" value="F:phosphorelay response regulator activity"/>
    <property type="evidence" value="ECO:0007669"/>
    <property type="project" value="InterPro"/>
</dbReference>
<dbReference type="Gene3D" id="3.40.50.2300">
    <property type="match status" value="1"/>
</dbReference>
<evidence type="ECO:0000256" key="2">
    <source>
        <dbReference type="ARBA" id="ARBA00024867"/>
    </source>
</evidence>
<feature type="modified residue" description="4-aspartylphosphate" evidence="3">
    <location>
        <position position="55"/>
    </location>
</feature>
<dbReference type="Pfam" id="PF00072">
    <property type="entry name" value="Response_reg"/>
    <property type="match status" value="1"/>
</dbReference>
<evidence type="ECO:0000256" key="1">
    <source>
        <dbReference type="ARBA" id="ARBA00018672"/>
    </source>
</evidence>
<evidence type="ECO:0000256" key="3">
    <source>
        <dbReference type="PROSITE-ProRule" id="PRU00169"/>
    </source>
</evidence>
<dbReference type="InterPro" id="IPR001789">
    <property type="entry name" value="Sig_transdc_resp-reg_receiver"/>
</dbReference>
<dbReference type="PANTHER" id="PTHR37299">
    <property type="entry name" value="TRANSCRIPTIONAL REGULATOR-RELATED"/>
    <property type="match status" value="1"/>
</dbReference>
<feature type="domain" description="HTH LytTR-type" evidence="5">
    <location>
        <begin position="129"/>
        <end position="227"/>
    </location>
</feature>